<dbReference type="eggNOG" id="ENOG5032VJT">
    <property type="taxonomic scope" value="Bacteria"/>
</dbReference>
<dbReference type="Gene3D" id="2.60.40.10">
    <property type="entry name" value="Immunoglobulins"/>
    <property type="match status" value="1"/>
</dbReference>
<dbReference type="OrthoDB" id="5506770at2"/>
<dbReference type="Proteomes" id="UP000000483">
    <property type="component" value="Chromosome"/>
</dbReference>
<sequence>MLRVVWLALFLMWGGWIGLGSLLVIPTAAAAAPRLEIDQPVYNLGEVFEDQPLEHTFMLKNTGEEWLQIRKIELDCACSLVNYDRQIPPHGVGRIVFKIKPYSVIHQFCKKGEVFSNDPEKPVVVIQLCGRAKPFIEIQPSHIIRFVGNPQESMNAIVRLISHQQAPLKINGIETDLDDKVTVTVKPEKPGKIFNVEVANKIKNPAHYKGKIEILTSSDKRPRLILRVFADLYPSSAGAP</sequence>
<evidence type="ECO:0008006" key="3">
    <source>
        <dbReference type="Google" id="ProtNLM"/>
    </source>
</evidence>
<dbReference type="InterPro" id="IPR011467">
    <property type="entry name" value="DUF1573"/>
</dbReference>
<accession>F2NIR8</accession>
<reference evidence="2" key="2">
    <citation type="submission" date="2011-03" db="EMBL/GenBank/DDBJ databases">
        <title>The complete genome of Desulfobacca acetoxidans DSM 11109.</title>
        <authorList>
            <consortium name="US DOE Joint Genome Institute (JGI-PGF)"/>
            <person name="Lucas S."/>
            <person name="Copeland A."/>
            <person name="Lapidus A."/>
            <person name="Bruce D."/>
            <person name="Goodwin L."/>
            <person name="Pitluck S."/>
            <person name="Peters L."/>
            <person name="Kyrpides N."/>
            <person name="Mavromatis K."/>
            <person name="Ivanova N."/>
            <person name="Ovchinnikova G."/>
            <person name="Teshima H."/>
            <person name="Detter J.C."/>
            <person name="Han C."/>
            <person name="Land M."/>
            <person name="Hauser L."/>
            <person name="Markowitz V."/>
            <person name="Cheng J.-F."/>
            <person name="Hugenholtz P."/>
            <person name="Woyke T."/>
            <person name="Wu D."/>
            <person name="Spring S."/>
            <person name="Schueler E."/>
            <person name="Brambilla E."/>
            <person name="Klenk H.-P."/>
            <person name="Eisen J.A."/>
        </authorList>
    </citation>
    <scope>NUCLEOTIDE SEQUENCE [LARGE SCALE GENOMIC DNA]</scope>
    <source>
        <strain evidence="2">ATCC 700848 / DSM 11109 / ASRB2</strain>
    </source>
</reference>
<gene>
    <name evidence="1" type="ordered locus">Desac_2810</name>
</gene>
<dbReference type="RefSeq" id="WP_013707721.1">
    <property type="nucleotide sequence ID" value="NC_015388.1"/>
</dbReference>
<evidence type="ECO:0000313" key="2">
    <source>
        <dbReference type="Proteomes" id="UP000000483"/>
    </source>
</evidence>
<dbReference type="Pfam" id="PF07610">
    <property type="entry name" value="DUF1573"/>
    <property type="match status" value="1"/>
</dbReference>
<dbReference type="HOGENOM" id="CLU_1154968_0_0_7"/>
<keyword evidence="2" id="KW-1185">Reference proteome</keyword>
<dbReference type="PANTHER" id="PTHR37833:SF1">
    <property type="entry name" value="SIGNAL PEPTIDE PROTEIN"/>
    <property type="match status" value="1"/>
</dbReference>
<dbReference type="EMBL" id="CP002629">
    <property type="protein sequence ID" value="AEB10612.1"/>
    <property type="molecule type" value="Genomic_DNA"/>
</dbReference>
<dbReference type="STRING" id="880072.Desac_2810"/>
<protein>
    <recommendedName>
        <fullName evidence="3">DUF1573 domain-containing protein</fullName>
    </recommendedName>
</protein>
<dbReference type="AlphaFoldDB" id="F2NIR8"/>
<name>F2NIR8_DESAR</name>
<proteinExistence type="predicted"/>
<dbReference type="PANTHER" id="PTHR37833">
    <property type="entry name" value="LIPOPROTEIN-RELATED"/>
    <property type="match status" value="1"/>
</dbReference>
<reference evidence="1 2" key="1">
    <citation type="journal article" date="2011" name="Stand. Genomic Sci.">
        <title>Complete genome sequence of the acetate-degrading sulfate reducer Desulfobacca acetoxidans type strain (ASRB2).</title>
        <authorList>
            <person name="Goker M."/>
            <person name="Teshima H."/>
            <person name="Lapidus A."/>
            <person name="Nolan M."/>
            <person name="Lucas S."/>
            <person name="Hammon N."/>
            <person name="Deshpande S."/>
            <person name="Cheng J.F."/>
            <person name="Tapia R."/>
            <person name="Han C."/>
            <person name="Goodwin L."/>
            <person name="Pitluck S."/>
            <person name="Huntemann M."/>
            <person name="Liolios K."/>
            <person name="Ivanova N."/>
            <person name="Pagani I."/>
            <person name="Mavromatis K."/>
            <person name="Ovchinikova G."/>
            <person name="Pati A."/>
            <person name="Chen A."/>
            <person name="Palaniappan K."/>
            <person name="Land M."/>
            <person name="Hauser L."/>
            <person name="Brambilla E.M."/>
            <person name="Rohde M."/>
            <person name="Spring S."/>
            <person name="Detter J.C."/>
            <person name="Woyke T."/>
            <person name="Bristow J."/>
            <person name="Eisen J.A."/>
            <person name="Markowitz V."/>
            <person name="Hugenholtz P."/>
            <person name="Kyrpides N.C."/>
            <person name="Klenk H.P."/>
        </authorList>
    </citation>
    <scope>NUCLEOTIDE SEQUENCE [LARGE SCALE GENOMIC DNA]</scope>
    <source>
        <strain evidence="2">ATCC 700848 / DSM 11109 / ASRB2</strain>
    </source>
</reference>
<dbReference type="InterPro" id="IPR013783">
    <property type="entry name" value="Ig-like_fold"/>
</dbReference>
<organism evidence="1 2">
    <name type="scientific">Desulfobacca acetoxidans (strain ATCC 700848 / DSM 11109 / ASRB2)</name>
    <dbReference type="NCBI Taxonomy" id="880072"/>
    <lineage>
        <taxon>Bacteria</taxon>
        <taxon>Pseudomonadati</taxon>
        <taxon>Thermodesulfobacteriota</taxon>
        <taxon>Desulfobaccia</taxon>
        <taxon>Desulfobaccales</taxon>
        <taxon>Desulfobaccaceae</taxon>
        <taxon>Desulfobacca</taxon>
    </lineage>
</organism>
<evidence type="ECO:0000313" key="1">
    <source>
        <dbReference type="EMBL" id="AEB10612.1"/>
    </source>
</evidence>
<dbReference type="KEGG" id="dao:Desac_2810"/>